<dbReference type="EMBL" id="OV121135">
    <property type="protein sequence ID" value="CAH0555740.1"/>
    <property type="molecule type" value="Genomic_DNA"/>
</dbReference>
<feature type="active site" evidence="9">
    <location>
        <position position="220"/>
    </location>
</feature>
<keyword evidence="5" id="KW-0378">Hydrolase</keyword>
<dbReference type="PIRSF" id="PIRSF001191">
    <property type="entry name" value="Peptidase_M10A_matrix"/>
    <property type="match status" value="1"/>
</dbReference>
<feature type="binding site" evidence="11">
    <location>
        <position position="194"/>
    </location>
    <ligand>
        <name>Ca(2+)</name>
        <dbReference type="ChEBI" id="CHEBI:29108"/>
        <label>1</label>
    </ligand>
</feature>
<feature type="binding site" evidence="11">
    <location>
        <position position="279"/>
    </location>
    <ligand>
        <name>Ca(2+)</name>
        <dbReference type="ChEBI" id="CHEBI:29108"/>
        <label>4</label>
    </ligand>
</feature>
<dbReference type="GO" id="GO:0006508">
    <property type="term" value="P:proteolysis"/>
    <property type="evidence" value="ECO:0007669"/>
    <property type="project" value="UniProtKB-KW"/>
</dbReference>
<keyword evidence="4 14" id="KW-0732">Signal</keyword>
<proteinExistence type="inferred from homology"/>
<dbReference type="SUPFAM" id="SSF55486">
    <property type="entry name" value="Metalloproteases ('zincins'), catalytic domain"/>
    <property type="match status" value="1"/>
</dbReference>
<dbReference type="OrthoDB" id="406838at2759"/>
<evidence type="ECO:0000256" key="6">
    <source>
        <dbReference type="ARBA" id="ARBA00022833"/>
    </source>
</evidence>
<evidence type="ECO:0000256" key="13">
    <source>
        <dbReference type="PROSITE-ProRule" id="PRU01011"/>
    </source>
</evidence>
<keyword evidence="3 10" id="KW-0479">Metal-binding</keyword>
<dbReference type="Gene3D" id="3.40.390.10">
    <property type="entry name" value="Collagenase (Catalytic Domain)"/>
    <property type="match status" value="1"/>
</dbReference>
<dbReference type="Proteomes" id="UP001154078">
    <property type="component" value="Chromosome 4"/>
</dbReference>
<evidence type="ECO:0000256" key="2">
    <source>
        <dbReference type="ARBA" id="ARBA00022670"/>
    </source>
</evidence>
<dbReference type="SUPFAM" id="SSF50923">
    <property type="entry name" value="Hemopexin-like domain"/>
    <property type="match status" value="1"/>
</dbReference>
<comment type="similarity">
    <text evidence="1">Belongs to the peptidase M10A family.</text>
</comment>
<feature type="binding site" evidence="10">
    <location>
        <position position="223"/>
    </location>
    <ligand>
        <name>Zn(2+)</name>
        <dbReference type="ChEBI" id="CHEBI:29105"/>
        <label>2</label>
        <note>catalytic</note>
    </ligand>
</feature>
<feature type="binding site" evidence="11">
    <location>
        <position position="191"/>
    </location>
    <ligand>
        <name>Ca(2+)</name>
        <dbReference type="ChEBI" id="CHEBI:29108"/>
        <label>3</label>
    </ligand>
</feature>
<dbReference type="Gene3D" id="2.110.10.10">
    <property type="entry name" value="Hemopexin-like domain"/>
    <property type="match status" value="2"/>
</dbReference>
<feature type="binding site" evidence="11">
    <location>
        <position position="194"/>
    </location>
    <ligand>
        <name>Ca(2+)</name>
        <dbReference type="ChEBI" id="CHEBI:29108"/>
        <label>3</label>
    </ligand>
</feature>
<accession>A0A9P0B3M1</accession>
<keyword evidence="8" id="KW-0865">Zymogen</keyword>
<dbReference type="GO" id="GO:0004222">
    <property type="term" value="F:metalloendopeptidase activity"/>
    <property type="evidence" value="ECO:0007669"/>
    <property type="project" value="InterPro"/>
</dbReference>
<dbReference type="InterPro" id="IPR018487">
    <property type="entry name" value="Hemopexin-like_repeat"/>
</dbReference>
<keyword evidence="7" id="KW-0482">Metalloprotease</keyword>
<sequence>MKILITFLLFFVLKLSLVDGAALKKKVSSLESLEFMKKYGYLNSDSESASLLSEKGLDKTLKLVQKYGNIPETGFLDNATIKLMSAPRCGLPDIVRDANRQKRFVLASKGWDKRHLTYSVSNWSPRLGEGTVIRNIQKALDIWGQYGHLKFTRVGGPDADIIVKFPFDGEGSVLAHAFFPNSGIGGDIHFDDDEKWADLTNGEGNANQDGTDFFSVALHELGHSLGLQHSPVASSVMFSYYKGFDKSTSNSLDNDDILGMYELYTTKSPVLNICDGKFDSVAFLRGGFFIFKGNHIWRLKRMGYVEQGYPVTLRDMFRTLPKYIEKIDAAYERPDGMMVLFTDKTYLYKNDRFWRYNESTRALDKGYPQSMERWRGVPSHLDAVTSWNGGDLLFQGQIVLEGRH</sequence>
<comment type="cofactor">
    <cofactor evidence="11">
        <name>Ca(2+)</name>
        <dbReference type="ChEBI" id="CHEBI:29108"/>
    </cofactor>
    <text evidence="11">Can bind about 5 Ca(2+) ions per subunit.</text>
</comment>
<dbReference type="GO" id="GO:0008270">
    <property type="term" value="F:zinc ion binding"/>
    <property type="evidence" value="ECO:0007669"/>
    <property type="project" value="InterPro"/>
</dbReference>
<feature type="binding site" evidence="10">
    <location>
        <position position="229"/>
    </location>
    <ligand>
        <name>Zn(2+)</name>
        <dbReference type="ChEBI" id="CHEBI:29105"/>
        <label>2</label>
        <note>catalytic</note>
    </ligand>
</feature>
<feature type="repeat" description="Hemopexin" evidence="13">
    <location>
        <begin position="271"/>
        <end position="320"/>
    </location>
</feature>
<organism evidence="16 17">
    <name type="scientific">Brassicogethes aeneus</name>
    <name type="common">Rape pollen beetle</name>
    <name type="synonym">Meligethes aeneus</name>
    <dbReference type="NCBI Taxonomy" id="1431903"/>
    <lineage>
        <taxon>Eukaryota</taxon>
        <taxon>Metazoa</taxon>
        <taxon>Ecdysozoa</taxon>
        <taxon>Arthropoda</taxon>
        <taxon>Hexapoda</taxon>
        <taxon>Insecta</taxon>
        <taxon>Pterygota</taxon>
        <taxon>Neoptera</taxon>
        <taxon>Endopterygota</taxon>
        <taxon>Coleoptera</taxon>
        <taxon>Polyphaga</taxon>
        <taxon>Cucujiformia</taxon>
        <taxon>Nitidulidae</taxon>
        <taxon>Meligethinae</taxon>
        <taxon>Brassicogethes</taxon>
    </lineage>
</organism>
<dbReference type="PANTHER" id="PTHR10201:SF169">
    <property type="entry name" value="MATRIX METALLOPROTEINASE-16-LIKE PROTEIN"/>
    <property type="match status" value="1"/>
</dbReference>
<dbReference type="InterPro" id="IPR021190">
    <property type="entry name" value="Pept_M10A"/>
</dbReference>
<dbReference type="InterPro" id="IPR024079">
    <property type="entry name" value="MetalloPept_cat_dom_sf"/>
</dbReference>
<feature type="binding site" evidence="11">
    <location>
        <position position="192"/>
    </location>
    <ligand>
        <name>Ca(2+)</name>
        <dbReference type="ChEBI" id="CHEBI:29108"/>
        <label>1</label>
    </ligand>
</feature>
<feature type="binding site" evidence="11">
    <location>
        <position position="168"/>
    </location>
    <ligand>
        <name>Ca(2+)</name>
        <dbReference type="ChEBI" id="CHEBI:29108"/>
        <label>3</label>
    </ligand>
</feature>
<feature type="repeat" description="Hemopexin" evidence="13">
    <location>
        <begin position="324"/>
        <end position="378"/>
    </location>
</feature>
<evidence type="ECO:0000256" key="5">
    <source>
        <dbReference type="ARBA" id="ARBA00022801"/>
    </source>
</evidence>
<evidence type="ECO:0000256" key="9">
    <source>
        <dbReference type="PIRSR" id="PIRSR001191-1"/>
    </source>
</evidence>
<evidence type="ECO:0000256" key="8">
    <source>
        <dbReference type="ARBA" id="ARBA00023145"/>
    </source>
</evidence>
<name>A0A9P0B3M1_BRAAE</name>
<dbReference type="SMART" id="SM00120">
    <property type="entry name" value="HX"/>
    <property type="match status" value="2"/>
</dbReference>
<feature type="binding site" evidence="11">
    <location>
        <position position="185"/>
    </location>
    <ligand>
        <name>Ca(2+)</name>
        <dbReference type="ChEBI" id="CHEBI:29108"/>
        <label>2</label>
    </ligand>
</feature>
<feature type="binding site" evidence="11">
    <location>
        <position position="189"/>
    </location>
    <ligand>
        <name>Zn(2+)</name>
        <dbReference type="ChEBI" id="CHEBI:29105"/>
        <label>1</label>
    </ligand>
</feature>
<dbReference type="InterPro" id="IPR021158">
    <property type="entry name" value="Pept_M10A_Zn_BS"/>
</dbReference>
<evidence type="ECO:0000256" key="11">
    <source>
        <dbReference type="PIRSR" id="PIRSR621190-2"/>
    </source>
</evidence>
<dbReference type="InterPro" id="IPR036365">
    <property type="entry name" value="PGBD-like_sf"/>
</dbReference>
<feature type="binding site" evidence="10">
    <location>
        <position position="219"/>
    </location>
    <ligand>
        <name>Zn(2+)</name>
        <dbReference type="ChEBI" id="CHEBI:29105"/>
        <label>2</label>
        <note>catalytic</note>
    </ligand>
</feature>
<dbReference type="Pfam" id="PF00413">
    <property type="entry name" value="Peptidase_M10"/>
    <property type="match status" value="1"/>
</dbReference>
<dbReference type="SMART" id="SM00235">
    <property type="entry name" value="ZnMc"/>
    <property type="match status" value="1"/>
</dbReference>
<keyword evidence="6 10" id="KW-0862">Zinc</keyword>
<evidence type="ECO:0000256" key="3">
    <source>
        <dbReference type="ARBA" id="ARBA00022723"/>
    </source>
</evidence>
<evidence type="ECO:0000256" key="7">
    <source>
        <dbReference type="ARBA" id="ARBA00023049"/>
    </source>
</evidence>
<feature type="binding site" evidence="11">
    <location>
        <position position="330"/>
    </location>
    <ligand>
        <name>Ca(2+)</name>
        <dbReference type="ChEBI" id="CHEBI:29108"/>
        <label>5</label>
    </ligand>
</feature>
<evidence type="ECO:0000259" key="15">
    <source>
        <dbReference type="SMART" id="SM00235"/>
    </source>
</evidence>
<dbReference type="Pfam" id="PF00045">
    <property type="entry name" value="Hemopexin"/>
    <property type="match status" value="1"/>
</dbReference>
<feature type="domain" description="Peptidase metallopeptidase" evidence="15">
    <location>
        <begin position="107"/>
        <end position="266"/>
    </location>
</feature>
<dbReference type="InterPro" id="IPR036375">
    <property type="entry name" value="Hemopexin-like_dom_sf"/>
</dbReference>
<dbReference type="AlphaFoldDB" id="A0A9P0B3M1"/>
<feature type="binding site" evidence="11">
    <location>
        <position position="160"/>
    </location>
    <ligand>
        <name>Ca(2+)</name>
        <dbReference type="ChEBI" id="CHEBI:29108"/>
        <label>2</label>
    </ligand>
</feature>
<reference evidence="16" key="1">
    <citation type="submission" date="2021-12" db="EMBL/GenBank/DDBJ databases">
        <authorList>
            <person name="King R."/>
        </authorList>
    </citation>
    <scope>NUCLEOTIDE SEQUENCE</scope>
</reference>
<dbReference type="GO" id="GO:0031012">
    <property type="term" value="C:extracellular matrix"/>
    <property type="evidence" value="ECO:0007669"/>
    <property type="project" value="InterPro"/>
</dbReference>
<evidence type="ECO:0000313" key="17">
    <source>
        <dbReference type="Proteomes" id="UP001154078"/>
    </source>
</evidence>
<feature type="signal peptide" evidence="14">
    <location>
        <begin position="1"/>
        <end position="20"/>
    </location>
</feature>
<dbReference type="GO" id="GO:0030198">
    <property type="term" value="P:extracellular matrix organization"/>
    <property type="evidence" value="ECO:0007669"/>
    <property type="project" value="TreeGrafter"/>
</dbReference>
<keyword evidence="11" id="KW-0106">Calcium</keyword>
<evidence type="ECO:0000313" key="16">
    <source>
        <dbReference type="EMBL" id="CAH0555740.1"/>
    </source>
</evidence>
<evidence type="ECO:0000256" key="1">
    <source>
        <dbReference type="ARBA" id="ARBA00010370"/>
    </source>
</evidence>
<dbReference type="GO" id="GO:0030574">
    <property type="term" value="P:collagen catabolic process"/>
    <property type="evidence" value="ECO:0007669"/>
    <property type="project" value="TreeGrafter"/>
</dbReference>
<evidence type="ECO:0000256" key="12">
    <source>
        <dbReference type="PIRSR" id="PIRSR621190-4"/>
    </source>
</evidence>
<feature type="binding site" evidence="11">
    <location>
        <position position="176"/>
    </location>
    <ligand>
        <name>Zn(2+)</name>
        <dbReference type="ChEBI" id="CHEBI:29105"/>
        <label>1</label>
    </ligand>
</feature>
<feature type="binding site" evidence="11">
    <location>
        <position position="328"/>
    </location>
    <ligand>
        <name>Ca(2+)</name>
        <dbReference type="ChEBI" id="CHEBI:29108"/>
        <label>4</label>
    </ligand>
</feature>
<protein>
    <recommendedName>
        <fullName evidence="15">Peptidase metallopeptidase domain-containing protein</fullName>
    </recommendedName>
</protein>
<feature type="binding site" evidence="11">
    <location>
        <position position="169"/>
    </location>
    <ligand>
        <name>Ca(2+)</name>
        <dbReference type="ChEBI" id="CHEBI:29108"/>
        <label>3</label>
    </ligand>
</feature>
<dbReference type="InterPro" id="IPR033739">
    <property type="entry name" value="M10A_MMP"/>
</dbReference>
<gene>
    <name evidence="16" type="ORF">MELIAE_LOCUS7026</name>
</gene>
<evidence type="ECO:0000256" key="14">
    <source>
        <dbReference type="SAM" id="SignalP"/>
    </source>
</evidence>
<evidence type="ECO:0000256" key="10">
    <source>
        <dbReference type="PIRSR" id="PIRSR001191-2"/>
    </source>
</evidence>
<feature type="binding site" evidence="11">
    <location>
        <position position="237"/>
    </location>
    <ligand>
        <name>Zn(2+)</name>
        <dbReference type="ChEBI" id="CHEBI:29105"/>
        <label>2</label>
        <note>catalytic</note>
    </ligand>
</feature>
<feature type="chain" id="PRO_5040466823" description="Peptidase metallopeptidase domain-containing protein" evidence="14">
    <location>
        <begin position="21"/>
        <end position="404"/>
    </location>
</feature>
<dbReference type="SUPFAM" id="SSF47090">
    <property type="entry name" value="PGBD-like"/>
    <property type="match status" value="1"/>
</dbReference>
<dbReference type="PRINTS" id="PR00138">
    <property type="entry name" value="MATRIXIN"/>
</dbReference>
<feature type="binding site" description="in inhibited form" evidence="11">
    <location>
        <position position="89"/>
    </location>
    <ligand>
        <name>Zn(2+)</name>
        <dbReference type="ChEBI" id="CHEBI:29105"/>
        <label>2</label>
        <note>catalytic</note>
    </ligand>
</feature>
<evidence type="ECO:0000256" key="4">
    <source>
        <dbReference type="ARBA" id="ARBA00022729"/>
    </source>
</evidence>
<dbReference type="PANTHER" id="PTHR10201">
    <property type="entry name" value="MATRIX METALLOPROTEINASE"/>
    <property type="match status" value="1"/>
</dbReference>
<comment type="cofactor">
    <cofactor evidence="11">
        <name>Zn(2+)</name>
        <dbReference type="ChEBI" id="CHEBI:29105"/>
    </cofactor>
    <text evidence="11">Binds 2 Zn(2+) ions per subunit.</text>
</comment>
<dbReference type="PROSITE" id="PS51642">
    <property type="entry name" value="HEMOPEXIN_2"/>
    <property type="match status" value="2"/>
</dbReference>
<dbReference type="InterPro" id="IPR006026">
    <property type="entry name" value="Peptidase_Metallo"/>
</dbReference>
<dbReference type="PROSITE" id="PS00546">
    <property type="entry name" value="CYSTEINE_SWITCH"/>
    <property type="match status" value="1"/>
</dbReference>
<feature type="modified residue" description="Phosphotyrosine; by PKDCC" evidence="12">
    <location>
        <position position="367"/>
    </location>
</feature>
<dbReference type="GO" id="GO:0005615">
    <property type="term" value="C:extracellular space"/>
    <property type="evidence" value="ECO:0007669"/>
    <property type="project" value="TreeGrafter"/>
</dbReference>
<feature type="binding site" evidence="11">
    <location>
        <position position="187"/>
    </location>
    <ligand>
        <name>Ca(2+)</name>
        <dbReference type="ChEBI" id="CHEBI:29108"/>
        <label>2</label>
    </ligand>
</feature>
<dbReference type="CDD" id="cd04278">
    <property type="entry name" value="ZnMc_MMP"/>
    <property type="match status" value="1"/>
</dbReference>
<dbReference type="InterPro" id="IPR001818">
    <property type="entry name" value="Pept_M10_metallopeptidase"/>
</dbReference>
<keyword evidence="17" id="KW-1185">Reference proteome</keyword>
<keyword evidence="2" id="KW-0645">Protease</keyword>